<name>A0A7J2U4K0_9CREN</name>
<comment type="caution">
    <text evidence="1">The sequence shown here is derived from an EMBL/GenBank/DDBJ whole genome shotgun (WGS) entry which is preliminary data.</text>
</comment>
<protein>
    <submittedName>
        <fullName evidence="1">Uncharacterized protein</fullName>
    </submittedName>
</protein>
<reference evidence="1" key="1">
    <citation type="journal article" date="2020" name="mSystems">
        <title>Genome- and Community-Level Interaction Insights into Carbon Utilization and Element Cycling Functions of Hydrothermarchaeota in Hydrothermal Sediment.</title>
        <authorList>
            <person name="Zhou Z."/>
            <person name="Liu Y."/>
            <person name="Xu W."/>
            <person name="Pan J."/>
            <person name="Luo Z.H."/>
            <person name="Li M."/>
        </authorList>
    </citation>
    <scope>NUCLEOTIDE SEQUENCE [LARGE SCALE GENOMIC DNA]</scope>
    <source>
        <strain evidence="1">SpSt-125</strain>
    </source>
</reference>
<sequence>MHVLNKKRALPIIAKLIRDLDLAKEYDRNSMDFKIVVQKIGYLVQKIGGLDFGLEFEWLSRGPYSRSLQNYYHTVFQYLSQYPDNIPLDDVETSAMNRVENLLKAVREVLGNLDVRILEAVASLIMLCSDVYPIPEDPVNELVKKKGLSREIVLKIFNVVKEYGICI</sequence>
<accession>A0A7J2U4K0</accession>
<evidence type="ECO:0000313" key="1">
    <source>
        <dbReference type="EMBL" id="HEM67499.1"/>
    </source>
</evidence>
<organism evidence="1">
    <name type="scientific">Ignisphaera aggregans</name>
    <dbReference type="NCBI Taxonomy" id="334771"/>
    <lineage>
        <taxon>Archaea</taxon>
        <taxon>Thermoproteota</taxon>
        <taxon>Thermoprotei</taxon>
        <taxon>Desulfurococcales</taxon>
        <taxon>Desulfurococcaceae</taxon>
        <taxon>Ignisphaera</taxon>
    </lineage>
</organism>
<gene>
    <name evidence="1" type="ORF">ENO26_08070</name>
</gene>
<dbReference type="AlphaFoldDB" id="A0A7J2U4K0"/>
<dbReference type="EMBL" id="DSEU01000053">
    <property type="protein sequence ID" value="HEM67499.1"/>
    <property type="molecule type" value="Genomic_DNA"/>
</dbReference>
<proteinExistence type="predicted"/>